<protein>
    <submittedName>
        <fullName evidence="2">Uncharacterized protein</fullName>
    </submittedName>
</protein>
<gene>
    <name evidence="2" type="ORF">LVJ94_04910</name>
</gene>
<dbReference type="EMBL" id="CP089983">
    <property type="protein sequence ID" value="WXB06585.1"/>
    <property type="molecule type" value="Genomic_DNA"/>
</dbReference>
<feature type="chain" id="PRO_5046882281" evidence="1">
    <location>
        <begin position="26"/>
        <end position="153"/>
    </location>
</feature>
<organism evidence="2 3">
    <name type="scientific">Pendulispora rubella</name>
    <dbReference type="NCBI Taxonomy" id="2741070"/>
    <lineage>
        <taxon>Bacteria</taxon>
        <taxon>Pseudomonadati</taxon>
        <taxon>Myxococcota</taxon>
        <taxon>Myxococcia</taxon>
        <taxon>Myxococcales</taxon>
        <taxon>Sorangiineae</taxon>
        <taxon>Pendulisporaceae</taxon>
        <taxon>Pendulispora</taxon>
    </lineage>
</organism>
<accession>A0ABZ2LBK4</accession>
<sequence length="153" mass="17011">MFVTRFLSVLVLTSATLIAPSLGHADTMPAGATQTAKPASTSARLEALGQGVREIDSRSRAVRDMIVREPDQRVRRHSRRAMAVVDENRISIAARLDLFQVVVTTQVDEPTLRNMELRYTDSIKVLRVVENWLQKPQGQTAKGKSKKSRKAAD</sequence>
<reference evidence="2" key="1">
    <citation type="submission" date="2021-12" db="EMBL/GenBank/DDBJ databases">
        <title>Discovery of the Pendulisporaceae a myxobacterial family with distinct sporulation behavior and unique specialized metabolism.</title>
        <authorList>
            <person name="Garcia R."/>
            <person name="Popoff A."/>
            <person name="Bader C.D."/>
            <person name="Loehr J."/>
            <person name="Walesch S."/>
            <person name="Walt C."/>
            <person name="Boldt J."/>
            <person name="Bunk B."/>
            <person name="Haeckl F.J.F.P.J."/>
            <person name="Gunesch A.P."/>
            <person name="Birkelbach J."/>
            <person name="Nuebel U."/>
            <person name="Pietschmann T."/>
            <person name="Bach T."/>
            <person name="Mueller R."/>
        </authorList>
    </citation>
    <scope>NUCLEOTIDE SEQUENCE</scope>
    <source>
        <strain evidence="2">MSr11367</strain>
    </source>
</reference>
<feature type="signal peptide" evidence="1">
    <location>
        <begin position="1"/>
        <end position="25"/>
    </location>
</feature>
<evidence type="ECO:0000313" key="2">
    <source>
        <dbReference type="EMBL" id="WXB06585.1"/>
    </source>
</evidence>
<dbReference type="RefSeq" id="WP_394836234.1">
    <property type="nucleotide sequence ID" value="NZ_CP089983.1"/>
</dbReference>
<evidence type="ECO:0000313" key="3">
    <source>
        <dbReference type="Proteomes" id="UP001374803"/>
    </source>
</evidence>
<proteinExistence type="predicted"/>
<evidence type="ECO:0000256" key="1">
    <source>
        <dbReference type="SAM" id="SignalP"/>
    </source>
</evidence>
<name>A0ABZ2LBK4_9BACT</name>
<dbReference type="Proteomes" id="UP001374803">
    <property type="component" value="Chromosome"/>
</dbReference>
<keyword evidence="1" id="KW-0732">Signal</keyword>
<keyword evidence="3" id="KW-1185">Reference proteome</keyword>